<dbReference type="GO" id="GO:0006310">
    <property type="term" value="P:DNA recombination"/>
    <property type="evidence" value="ECO:0007669"/>
    <property type="project" value="UniProtKB-KW"/>
</dbReference>
<evidence type="ECO:0000256" key="8">
    <source>
        <dbReference type="ARBA" id="ARBA00022741"/>
    </source>
</evidence>
<evidence type="ECO:0000256" key="12">
    <source>
        <dbReference type="ARBA" id="ARBA00022840"/>
    </source>
</evidence>
<evidence type="ECO:0000256" key="11">
    <source>
        <dbReference type="ARBA" id="ARBA00022839"/>
    </source>
</evidence>
<feature type="region of interest" description="Disordered" evidence="21">
    <location>
        <begin position="234"/>
        <end position="263"/>
    </location>
</feature>
<dbReference type="OrthoDB" id="9802472at2"/>
<feature type="domain" description="DNA ligase D polymerase" evidence="25">
    <location>
        <begin position="622"/>
        <end position="875"/>
    </location>
</feature>
<protein>
    <recommendedName>
        <fullName evidence="2">DNA ligase (ATP)</fullName>
        <ecNumber evidence="2">6.5.1.1</ecNumber>
    </recommendedName>
    <alternativeName>
        <fullName evidence="19">NHEJ DNA polymerase</fullName>
    </alternativeName>
</protein>
<evidence type="ECO:0000256" key="13">
    <source>
        <dbReference type="ARBA" id="ARBA00022932"/>
    </source>
</evidence>
<feature type="domain" description="DNA ligase ATP-dependent C-terminal" evidence="23">
    <location>
        <begin position="486"/>
        <end position="587"/>
    </location>
</feature>
<reference evidence="27" key="1">
    <citation type="submission" date="2015-07" db="EMBL/GenBank/DDBJ databases">
        <title>Discovery of a poly(ethylene terephthalate assimilation.</title>
        <authorList>
            <person name="Yoshida S."/>
            <person name="Hiraga K."/>
            <person name="Takehana T."/>
            <person name="Taniguchi I."/>
            <person name="Yamaji H."/>
            <person name="Maeda Y."/>
            <person name="Toyohara K."/>
            <person name="Miyamoto K."/>
            <person name="Kimura Y."/>
            <person name="Oda K."/>
        </authorList>
    </citation>
    <scope>NUCLEOTIDE SEQUENCE [LARGE SCALE GENOMIC DNA]</scope>
    <source>
        <strain evidence="27">NBRC 110686 / TISTR 2288 / 201-F6</strain>
    </source>
</reference>
<feature type="domain" description="ATP-dependent DNA ligase family profile" evidence="22">
    <location>
        <begin position="295"/>
        <end position="464"/>
    </location>
</feature>
<keyword evidence="9" id="KW-0227">DNA damage</keyword>
<dbReference type="NCBIfam" id="NF004628">
    <property type="entry name" value="PRK05972.1"/>
    <property type="match status" value="1"/>
</dbReference>
<name>A0A0K8P131_PISS1</name>
<dbReference type="STRING" id="1547922.ISF6_2084"/>
<dbReference type="NCBIfam" id="TIGR02776">
    <property type="entry name" value="NHEJ_ligase_prk"/>
    <property type="match status" value="1"/>
</dbReference>
<keyword evidence="27" id="KW-1185">Reference proteome</keyword>
<evidence type="ECO:0000256" key="6">
    <source>
        <dbReference type="ARBA" id="ARBA00022722"/>
    </source>
</evidence>
<dbReference type="InterPro" id="IPR014144">
    <property type="entry name" value="LigD_PE_domain"/>
</dbReference>
<dbReference type="GO" id="GO:0046872">
    <property type="term" value="F:metal ion binding"/>
    <property type="evidence" value="ECO:0007669"/>
    <property type="project" value="UniProtKB-KW"/>
</dbReference>
<comment type="catalytic activity">
    <reaction evidence="20">
        <text>ATP + (deoxyribonucleotide)n-3'-hydroxyl + 5'-phospho-(deoxyribonucleotide)m = (deoxyribonucleotide)n+m + AMP + diphosphate.</text>
        <dbReference type="EC" id="6.5.1.1"/>
    </reaction>
</comment>
<evidence type="ECO:0000256" key="3">
    <source>
        <dbReference type="ARBA" id="ARBA00022598"/>
    </source>
</evidence>
<dbReference type="SUPFAM" id="SSF56091">
    <property type="entry name" value="DNA ligase/mRNA capping enzyme, catalytic domain"/>
    <property type="match status" value="1"/>
</dbReference>
<dbReference type="Pfam" id="PF01068">
    <property type="entry name" value="DNA_ligase_A_M"/>
    <property type="match status" value="1"/>
</dbReference>
<keyword evidence="13" id="KW-0239">DNA-directed DNA polymerase</keyword>
<keyword evidence="15" id="KW-0233">DNA recombination</keyword>
<dbReference type="Pfam" id="PF13298">
    <property type="entry name" value="LigD_N"/>
    <property type="match status" value="1"/>
</dbReference>
<dbReference type="Gene3D" id="3.30.1490.70">
    <property type="match status" value="1"/>
</dbReference>
<dbReference type="EMBL" id="BBYR01000033">
    <property type="protein sequence ID" value="GAP36244.1"/>
    <property type="molecule type" value="Genomic_DNA"/>
</dbReference>
<dbReference type="InterPro" id="IPR014146">
    <property type="entry name" value="LigD_ligase_dom"/>
</dbReference>
<dbReference type="InterPro" id="IPR012310">
    <property type="entry name" value="DNA_ligase_ATP-dep_cent"/>
</dbReference>
<keyword evidence="3 26" id="KW-0436">Ligase</keyword>
<dbReference type="InterPro" id="IPR014143">
    <property type="entry name" value="NHEJ_ligase_prk"/>
</dbReference>
<evidence type="ECO:0000259" key="24">
    <source>
        <dbReference type="Pfam" id="PF13298"/>
    </source>
</evidence>
<evidence type="ECO:0000256" key="4">
    <source>
        <dbReference type="ARBA" id="ARBA00022679"/>
    </source>
</evidence>
<keyword evidence="5" id="KW-0548">Nucleotidyltransferase</keyword>
<dbReference type="Gene3D" id="2.40.50.140">
    <property type="entry name" value="Nucleic acid-binding proteins"/>
    <property type="match status" value="1"/>
</dbReference>
<dbReference type="GO" id="GO:0005524">
    <property type="term" value="F:ATP binding"/>
    <property type="evidence" value="ECO:0007669"/>
    <property type="project" value="UniProtKB-KW"/>
</dbReference>
<accession>A0A0K8P131</accession>
<gene>
    <name evidence="26" type="ORF">ISF6_2084</name>
</gene>
<dbReference type="GO" id="GO:0003677">
    <property type="term" value="F:DNA binding"/>
    <property type="evidence" value="ECO:0007669"/>
    <property type="project" value="UniProtKB-KW"/>
</dbReference>
<dbReference type="GO" id="GO:0003887">
    <property type="term" value="F:DNA-directed DNA polymerase activity"/>
    <property type="evidence" value="ECO:0007669"/>
    <property type="project" value="UniProtKB-KW"/>
</dbReference>
<evidence type="ECO:0000256" key="20">
    <source>
        <dbReference type="ARBA" id="ARBA00034003"/>
    </source>
</evidence>
<evidence type="ECO:0000256" key="17">
    <source>
        <dbReference type="ARBA" id="ARBA00023211"/>
    </source>
</evidence>
<keyword evidence="12" id="KW-0067">ATP-binding</keyword>
<dbReference type="SUPFAM" id="SSF50249">
    <property type="entry name" value="Nucleic acid-binding proteins"/>
    <property type="match status" value="1"/>
</dbReference>
<evidence type="ECO:0000313" key="27">
    <source>
        <dbReference type="Proteomes" id="UP000037660"/>
    </source>
</evidence>
<evidence type="ECO:0000256" key="15">
    <source>
        <dbReference type="ARBA" id="ARBA00023172"/>
    </source>
</evidence>
<dbReference type="CDD" id="cd07971">
    <property type="entry name" value="OBF_DNA_ligase_LigD"/>
    <property type="match status" value="1"/>
</dbReference>
<proteinExistence type="predicted"/>
<dbReference type="GO" id="GO:0006281">
    <property type="term" value="P:DNA repair"/>
    <property type="evidence" value="ECO:0007669"/>
    <property type="project" value="UniProtKB-KW"/>
</dbReference>
<dbReference type="AlphaFoldDB" id="A0A0K8P131"/>
<reference evidence="26 27" key="2">
    <citation type="journal article" date="2016" name="Science">
        <title>A bacterium that degrades and assimilates poly(ethylene terephthalate).</title>
        <authorList>
            <person name="Yoshida S."/>
            <person name="Hiraga K."/>
            <person name="Takehana T."/>
            <person name="Taniguchi I."/>
            <person name="Yamaji H."/>
            <person name="Maeda Y."/>
            <person name="Toyohara K."/>
            <person name="Miyamoto K."/>
            <person name="Kimura Y."/>
            <person name="Oda K."/>
        </authorList>
    </citation>
    <scope>NUCLEOTIDE SEQUENCE [LARGE SCALE GENOMIC DNA]</scope>
    <source>
        <strain evidence="27">NBRC 110686 / TISTR 2288 / 201-F6</strain>
    </source>
</reference>
<dbReference type="Pfam" id="PF04679">
    <property type="entry name" value="DNA_ligase_A_C"/>
    <property type="match status" value="1"/>
</dbReference>
<feature type="region of interest" description="Disordered" evidence="21">
    <location>
        <begin position="1"/>
        <end position="69"/>
    </location>
</feature>
<organism evidence="26 27">
    <name type="scientific">Piscinibacter sakaiensis</name>
    <name type="common">Ideonella sakaiensis</name>
    <dbReference type="NCBI Taxonomy" id="1547922"/>
    <lineage>
        <taxon>Bacteria</taxon>
        <taxon>Pseudomonadati</taxon>
        <taxon>Pseudomonadota</taxon>
        <taxon>Betaproteobacteria</taxon>
        <taxon>Burkholderiales</taxon>
        <taxon>Sphaerotilaceae</taxon>
        <taxon>Piscinibacter</taxon>
    </lineage>
</organism>
<evidence type="ECO:0000256" key="19">
    <source>
        <dbReference type="ARBA" id="ARBA00029943"/>
    </source>
</evidence>
<evidence type="ECO:0000256" key="9">
    <source>
        <dbReference type="ARBA" id="ARBA00022763"/>
    </source>
</evidence>
<evidence type="ECO:0000259" key="23">
    <source>
        <dbReference type="Pfam" id="PF04679"/>
    </source>
</evidence>
<evidence type="ECO:0000259" key="22">
    <source>
        <dbReference type="Pfam" id="PF01068"/>
    </source>
</evidence>
<evidence type="ECO:0000259" key="25">
    <source>
        <dbReference type="Pfam" id="PF21686"/>
    </source>
</evidence>
<dbReference type="GO" id="GO:0003910">
    <property type="term" value="F:DNA ligase (ATP) activity"/>
    <property type="evidence" value="ECO:0007669"/>
    <property type="project" value="UniProtKB-EC"/>
</dbReference>
<dbReference type="PANTHER" id="PTHR42705">
    <property type="entry name" value="BIFUNCTIONAL NON-HOMOLOGOUS END JOINING PROTEIN LIGD"/>
    <property type="match status" value="1"/>
</dbReference>
<dbReference type="InterPro" id="IPR014145">
    <property type="entry name" value="LigD_pol_dom"/>
</dbReference>
<evidence type="ECO:0000256" key="16">
    <source>
        <dbReference type="ARBA" id="ARBA00023204"/>
    </source>
</evidence>
<evidence type="ECO:0000256" key="10">
    <source>
        <dbReference type="ARBA" id="ARBA00022801"/>
    </source>
</evidence>
<evidence type="ECO:0000256" key="21">
    <source>
        <dbReference type="SAM" id="MobiDB-lite"/>
    </source>
</evidence>
<dbReference type="Proteomes" id="UP000037660">
    <property type="component" value="Unassembled WGS sequence"/>
</dbReference>
<dbReference type="NCBIfam" id="TIGR02779">
    <property type="entry name" value="NHEJ_ligase_lig"/>
    <property type="match status" value="1"/>
</dbReference>
<evidence type="ECO:0000256" key="5">
    <source>
        <dbReference type="ARBA" id="ARBA00022695"/>
    </source>
</evidence>
<dbReference type="NCBIfam" id="TIGR02778">
    <property type="entry name" value="ligD_pol"/>
    <property type="match status" value="1"/>
</dbReference>
<keyword evidence="10" id="KW-0378">Hydrolase</keyword>
<evidence type="ECO:0000256" key="1">
    <source>
        <dbReference type="ARBA" id="ARBA00001936"/>
    </source>
</evidence>
<dbReference type="PANTHER" id="PTHR42705:SF2">
    <property type="entry name" value="BIFUNCTIONAL NON-HOMOLOGOUS END JOINING PROTEIN LIGD"/>
    <property type="match status" value="1"/>
</dbReference>
<evidence type="ECO:0000256" key="18">
    <source>
        <dbReference type="ARBA" id="ARBA00023268"/>
    </source>
</evidence>
<comment type="caution">
    <text evidence="26">The sequence shown here is derived from an EMBL/GenBank/DDBJ whole genome shotgun (WGS) entry which is preliminary data.</text>
</comment>
<dbReference type="InterPro" id="IPR012309">
    <property type="entry name" value="DNA_ligase_ATP-dep_C"/>
</dbReference>
<keyword evidence="8" id="KW-0547">Nucleotide-binding</keyword>
<feature type="region of interest" description="Disordered" evidence="21">
    <location>
        <begin position="530"/>
        <end position="549"/>
    </location>
</feature>
<feature type="compositionally biased region" description="Low complexity" evidence="21">
    <location>
        <begin position="237"/>
        <end position="258"/>
    </location>
</feature>
<keyword evidence="18" id="KW-0511">Multifunctional enzyme</keyword>
<keyword evidence="11" id="KW-0269">Exonuclease</keyword>
<dbReference type="InterPro" id="IPR012340">
    <property type="entry name" value="NA-bd_OB-fold"/>
</dbReference>
<feature type="compositionally biased region" description="Pro residues" evidence="21">
    <location>
        <begin position="30"/>
        <end position="42"/>
    </location>
</feature>
<dbReference type="Pfam" id="PF21686">
    <property type="entry name" value="LigD_Prim-Pol"/>
    <property type="match status" value="1"/>
</dbReference>
<dbReference type="GO" id="GO:0004527">
    <property type="term" value="F:exonuclease activity"/>
    <property type="evidence" value="ECO:0007669"/>
    <property type="project" value="UniProtKB-KW"/>
</dbReference>
<dbReference type="NCBIfam" id="TIGR02777">
    <property type="entry name" value="LigD_PE_dom"/>
    <property type="match status" value="1"/>
</dbReference>
<dbReference type="CDD" id="cd07906">
    <property type="entry name" value="Adenylation_DNA_ligase_LigD_LigC"/>
    <property type="match status" value="1"/>
</dbReference>
<dbReference type="InterPro" id="IPR052171">
    <property type="entry name" value="NHEJ_LigD"/>
</dbReference>
<feature type="domain" description="DNA ligase D 3'-phosphoesterase" evidence="24">
    <location>
        <begin position="83"/>
        <end position="188"/>
    </location>
</feature>
<dbReference type="RefSeq" id="WP_082368269.1">
    <property type="nucleotide sequence ID" value="NZ_BBYR01000033.1"/>
</dbReference>
<evidence type="ECO:0000256" key="7">
    <source>
        <dbReference type="ARBA" id="ARBA00022723"/>
    </source>
</evidence>
<keyword evidence="4" id="KW-0808">Transferase</keyword>
<sequence length="898" mass="96435">MSREPPSTPATPAKRATRRRPAAPVAAAATPPPAPTAAPAPPALADYQRKRDFARTPEPSGRDEVTAAAAGDAAAGGGAYVIQKHAATRLHYDLRLELDGVMLSWAVPRGPSFDPTERRMAVRTEDHPIAYNRFEGTIPRGHYGAGTVIVWDRGHWAPEGDPRQGLADGKLVFTLHGEKLGGRWELVRIAKPGDRQVAWLLFKKRDAWARPAAAYDVVRALPDSVVARPLAAHERPGPVAGSAPAASASASASAAAAPRPRRAQRIDRLPGAVAAPCPERLTPQLATLATALPAGGDWRCEPKIDGYRLLARCDGGTVRLVTRGGHDWTRRMPGLARELAALGLAGTWLDGEIMVLDANGLPDFQALQRAFDQRASEAIVYGVFDLPWAVGHDLRGVPWQARHAALEQLLAGREGGRLRLVRALDGAVADLLASADRLGLEGLMAKRADAPYVGGRTETWLKLKCRRRQAFVIAGFTDRGGMRDGAEIGSLVLGLHEEDGTLVPVGSVGTGWDAATATALKRRLLPLETGRAPFPGGSGAPRGRWSRRPAGGERWVQPQLVAQVSFSDWTAQQQLRHARFEGLREDKPARGVRLEPALAAPATGGIVVTHPERVVDAASGLTKRELVRYYESVTDWLVPQLKGRACALVRGPAGVGGSLFFQKHLDRARIDGVREHPAAPGSDEAGPIEVANARAVAACAQMNVIEFHTGNGRLDRDGRPDRMVFDLDPGEGLPWPRLQEGALLVRELLQTLGLKAWLKTSGGKGLHLVVPLLPRHGVADVRAFSQAVVEHLARVIPQRFVARSGPANRVGRIFVDALRNGPGATTVAAYSARARPGLGVSMPVAWEALPSLRGGDHWTVATAREHLSFQREDPWADLPRSRQTLARAAQRLGVALED</sequence>
<dbReference type="Gene3D" id="3.30.470.30">
    <property type="entry name" value="DNA ligase/mRNA capping enzyme"/>
    <property type="match status" value="1"/>
</dbReference>
<dbReference type="EC" id="6.5.1.1" evidence="2"/>
<evidence type="ECO:0000256" key="14">
    <source>
        <dbReference type="ARBA" id="ARBA00023125"/>
    </source>
</evidence>
<evidence type="ECO:0000256" key="2">
    <source>
        <dbReference type="ARBA" id="ARBA00012727"/>
    </source>
</evidence>
<keyword evidence="16" id="KW-0234">DNA repair</keyword>
<keyword evidence="7" id="KW-0479">Metal-binding</keyword>
<comment type="cofactor">
    <cofactor evidence="1">
        <name>Mn(2+)</name>
        <dbReference type="ChEBI" id="CHEBI:29035"/>
    </cofactor>
</comment>
<keyword evidence="6" id="KW-0540">Nuclease</keyword>
<feature type="compositionally biased region" description="Basic and acidic residues" evidence="21">
    <location>
        <begin position="47"/>
        <end position="65"/>
    </location>
</feature>
<dbReference type="Gene3D" id="3.90.920.10">
    <property type="entry name" value="DNA primase, PRIM domain"/>
    <property type="match status" value="1"/>
</dbReference>
<evidence type="ECO:0000313" key="26">
    <source>
        <dbReference type="EMBL" id="GAP36244.1"/>
    </source>
</evidence>
<keyword evidence="17" id="KW-0464">Manganese</keyword>
<keyword evidence="14" id="KW-0238">DNA-binding</keyword>